<accession>A0A446BTA5</accession>
<organism evidence="3 4">
    <name type="scientific">Thermothielavioides terrestris</name>
    <dbReference type="NCBI Taxonomy" id="2587410"/>
    <lineage>
        <taxon>Eukaryota</taxon>
        <taxon>Fungi</taxon>
        <taxon>Dikarya</taxon>
        <taxon>Ascomycota</taxon>
        <taxon>Pezizomycotina</taxon>
        <taxon>Sordariomycetes</taxon>
        <taxon>Sordariomycetidae</taxon>
        <taxon>Sordariales</taxon>
        <taxon>Chaetomiaceae</taxon>
        <taxon>Thermothielavioides</taxon>
    </lineage>
</organism>
<sequence>MPIPSSPALPQSAMLNVSCVPGLTIRSRSCRHPRKRQPARSAPPGTHPPPPVVSPIVWPADLTGHNPARRRIEIGCSAPADVPLFFSLPFDIRHIIYSLILQDAGTRHHIFCPAVSRRKMPSELQSRRLLSKKRTDGNCQPTCGHYECEDATYRRNPDAGGHASSGSRLADLTSLMRTSKFAYQEVAHFLYSSTTFSFASFAELGAFLDWINPENITSIRSINLIAHMVPDSAEYCTQLMRGNYFRGDGWDHVALLKRMPGLTTLEIDFFPSAMLSFTTRFNEIMKPLEELSAETDIRVRLPRIFYNKDKRGQGLPILQHVEDRPAFYTLRRPEAVGGNQLGRCKAYCVLF</sequence>
<dbReference type="InterPro" id="IPR056632">
    <property type="entry name" value="DUF7730"/>
</dbReference>
<evidence type="ECO:0000313" key="4">
    <source>
        <dbReference type="Proteomes" id="UP000289323"/>
    </source>
</evidence>
<gene>
    <name evidence="3" type="ORF">TT172_LOCUS8136</name>
</gene>
<reference evidence="3 4" key="1">
    <citation type="submission" date="2018-04" db="EMBL/GenBank/DDBJ databases">
        <authorList>
            <person name="Huttner S."/>
            <person name="Dainat J."/>
        </authorList>
    </citation>
    <scope>NUCLEOTIDE SEQUENCE [LARGE SCALE GENOMIC DNA]</scope>
</reference>
<evidence type="ECO:0000313" key="3">
    <source>
        <dbReference type="EMBL" id="SPQ25717.1"/>
    </source>
</evidence>
<feature type="domain" description="DUF7730" evidence="2">
    <location>
        <begin position="83"/>
        <end position="308"/>
    </location>
</feature>
<evidence type="ECO:0000259" key="2">
    <source>
        <dbReference type="Pfam" id="PF24864"/>
    </source>
</evidence>
<feature type="region of interest" description="Disordered" evidence="1">
    <location>
        <begin position="28"/>
        <end position="54"/>
    </location>
</feature>
<feature type="compositionally biased region" description="Basic residues" evidence="1">
    <location>
        <begin position="28"/>
        <end position="38"/>
    </location>
</feature>
<dbReference type="AlphaFoldDB" id="A0A446BTA5"/>
<evidence type="ECO:0000256" key="1">
    <source>
        <dbReference type="SAM" id="MobiDB-lite"/>
    </source>
</evidence>
<dbReference type="EMBL" id="OUUZ01000015">
    <property type="protein sequence ID" value="SPQ25717.1"/>
    <property type="molecule type" value="Genomic_DNA"/>
</dbReference>
<dbReference type="PANTHER" id="PTHR38790">
    <property type="entry name" value="2EXR DOMAIN-CONTAINING PROTEIN-RELATED"/>
    <property type="match status" value="1"/>
</dbReference>
<proteinExistence type="predicted"/>
<dbReference type="Proteomes" id="UP000289323">
    <property type="component" value="Unassembled WGS sequence"/>
</dbReference>
<protein>
    <submittedName>
        <fullName evidence="3">950b9cf5-7f61-4d64-844e-7f1c6c56d55b</fullName>
    </submittedName>
</protein>
<name>A0A446BTA5_9PEZI</name>
<dbReference type="Pfam" id="PF24864">
    <property type="entry name" value="DUF7730"/>
    <property type="match status" value="1"/>
</dbReference>